<protein>
    <submittedName>
        <fullName evidence="1">Uncharacterized protein</fullName>
    </submittedName>
</protein>
<evidence type="ECO:0000313" key="1">
    <source>
        <dbReference type="EMBL" id="QEX18665.1"/>
    </source>
</evidence>
<name>A0A5J6MPT8_9PROT</name>
<dbReference type="OrthoDB" id="7597336at2"/>
<dbReference type="EMBL" id="CP042906">
    <property type="protein sequence ID" value="QEX18665.1"/>
    <property type="molecule type" value="Genomic_DNA"/>
</dbReference>
<organism evidence="1 2">
    <name type="scientific">Hypericibacter terrae</name>
    <dbReference type="NCBI Taxonomy" id="2602015"/>
    <lineage>
        <taxon>Bacteria</taxon>
        <taxon>Pseudomonadati</taxon>
        <taxon>Pseudomonadota</taxon>
        <taxon>Alphaproteobacteria</taxon>
        <taxon>Rhodospirillales</taxon>
        <taxon>Dongiaceae</taxon>
        <taxon>Hypericibacter</taxon>
    </lineage>
</organism>
<reference evidence="1 2" key="1">
    <citation type="submission" date="2019-08" db="EMBL/GenBank/DDBJ databases">
        <title>Hyperibacter terrae gen. nov., sp. nov. and Hyperibacter viscosus sp. nov., two new members in the family Rhodospirillaceae isolated from the rhizosphere of Hypericum perforatum.</title>
        <authorList>
            <person name="Noviana Z."/>
        </authorList>
    </citation>
    <scope>NUCLEOTIDE SEQUENCE [LARGE SCALE GENOMIC DNA]</scope>
    <source>
        <strain evidence="1 2">R5913</strain>
    </source>
</reference>
<dbReference type="KEGG" id="htq:FRZ44_39750"/>
<dbReference type="AlphaFoldDB" id="A0A5J6MPT8"/>
<gene>
    <name evidence="1" type="ORF">FRZ44_39750</name>
</gene>
<dbReference type="Proteomes" id="UP000326202">
    <property type="component" value="Chromosome"/>
</dbReference>
<accession>A0A5J6MPT8</accession>
<keyword evidence="2" id="KW-1185">Reference proteome</keyword>
<proteinExistence type="predicted"/>
<evidence type="ECO:0000313" key="2">
    <source>
        <dbReference type="Proteomes" id="UP000326202"/>
    </source>
</evidence>
<dbReference type="RefSeq" id="WP_151178797.1">
    <property type="nucleotide sequence ID" value="NZ_CP042906.1"/>
</dbReference>
<sequence>MSATIDHLWAWRQVTVRRAFADFEGRRHEVGETWLITRIDYEYPKHHAIFHIEQAGQPDRFTLDLKDKNGPRDNEMREWFDAEDEDPELREIRLTRLREAKAAVAAQAAPKPVPPPVAEKPAEKIDPAPILERLSALAEHERYAEAEAELQRLFKIPHYDSEGLPGLAEALEGLAAEVCPRNRRAAVWLYDRAFDCWHGWGSMATSGGDGTARMYHIKQAQARREKLLGAPR</sequence>